<dbReference type="Gene3D" id="3.30.950.10">
    <property type="entry name" value="Methyltransferase, Cobalt-precorrin-4 Transmethylase, Domain 2"/>
    <property type="match status" value="1"/>
</dbReference>
<evidence type="ECO:0000256" key="5">
    <source>
        <dbReference type="ARBA" id="ARBA00023244"/>
    </source>
</evidence>
<proteinExistence type="predicted"/>
<dbReference type="NCBIfam" id="NF004790">
    <property type="entry name" value="PRK06136.1"/>
    <property type="match status" value="1"/>
</dbReference>
<dbReference type="NCBIfam" id="TIGR01469">
    <property type="entry name" value="cobA_cysG_Cterm"/>
    <property type="match status" value="1"/>
</dbReference>
<evidence type="ECO:0000256" key="2">
    <source>
        <dbReference type="ARBA" id="ARBA00022603"/>
    </source>
</evidence>
<reference evidence="8" key="1">
    <citation type="submission" date="2020-04" db="EMBL/GenBank/DDBJ databases">
        <title>Deep metagenomics examines the oral microbiome during advanced dental caries in children, revealing novel taxa and co-occurrences with host molecules.</title>
        <authorList>
            <person name="Baker J.L."/>
            <person name="Morton J.T."/>
            <person name="Dinis M."/>
            <person name="Alvarez R."/>
            <person name="Tran N.C."/>
            <person name="Knight R."/>
            <person name="Edlund A."/>
        </authorList>
    </citation>
    <scope>NUCLEOTIDE SEQUENCE</scope>
    <source>
        <strain evidence="8">JCVI_32_bin.14</strain>
    </source>
</reference>
<comment type="caution">
    <text evidence="8">The sequence shown here is derived from an EMBL/GenBank/DDBJ whole genome shotgun (WGS) entry which is preliminary data.</text>
</comment>
<feature type="domain" description="Tetrapyrrole methylase" evidence="6">
    <location>
        <begin position="12"/>
        <end position="224"/>
    </location>
</feature>
<dbReference type="GO" id="GO:0004852">
    <property type="term" value="F:uroporphyrinogen-III synthase activity"/>
    <property type="evidence" value="ECO:0007669"/>
    <property type="project" value="InterPro"/>
</dbReference>
<dbReference type="GO" id="GO:0019354">
    <property type="term" value="P:siroheme biosynthetic process"/>
    <property type="evidence" value="ECO:0007669"/>
    <property type="project" value="InterPro"/>
</dbReference>
<dbReference type="PANTHER" id="PTHR45790:SF3">
    <property type="entry name" value="S-ADENOSYL-L-METHIONINE-DEPENDENT UROPORPHYRINOGEN III METHYLTRANSFERASE, CHLOROPLASTIC"/>
    <property type="match status" value="1"/>
</dbReference>
<dbReference type="InterPro" id="IPR036108">
    <property type="entry name" value="4pyrrol_syn_uPrphyn_synt_sf"/>
</dbReference>
<dbReference type="GO" id="GO:0032259">
    <property type="term" value="P:methylation"/>
    <property type="evidence" value="ECO:0007669"/>
    <property type="project" value="UniProtKB-KW"/>
</dbReference>
<sequence>MMDEEKRMKKGKVYLIGAGPGDPELFTLKGKRCLEKADVIVGDYLADKRILRFANKNAEYIYVGKSCGNHTMTQQDISRLLAKKGKEGKIVARLKGGDPFVFGRGGEEIEVLRAAGVDFEEVPGVTSAIAAPAYAGIPVTHRKVAASFAVITGHEDPTKDHSDIHWEKLAGAVDTLVFLMGVGRTQHIAEELIRYGKSADTPAAFVRWGTRPYQETYTTTLGEAAEAVKKYGIKPPSVFIVGNVVNLREQLRWYDNKPLFGKHVVITRSRTQASRLTEVLEDLGAFCTEIPSIKIESPDDGWASIDQGIEKLAEYNWIVFTSQNGVDAFFKRIYEKGFDTRALGHVKIAVIGPATDKQLLLYGLKADCVPPAYKAEDLAEAMKPLVRRGDKILLPRAKVARSVLPEMLTGYGCHVDVAEAYETVCDEENKEKLKELLVNHEVDIITFTSSSTVFNLVDQLDGKTGLLDGVSLACIGPITADACRKYGLEPQIISDTFTIDGLTEAIVKGVAKE</sequence>
<dbReference type="InterPro" id="IPR050161">
    <property type="entry name" value="Siro_Cobalamin_biosynth"/>
</dbReference>
<dbReference type="Pfam" id="PF02602">
    <property type="entry name" value="HEM4"/>
    <property type="match status" value="1"/>
</dbReference>
<dbReference type="AlphaFoldDB" id="A0A930B714"/>
<dbReference type="EMBL" id="JABZMK010000104">
    <property type="protein sequence ID" value="MBF1130129.1"/>
    <property type="molecule type" value="Genomic_DNA"/>
</dbReference>
<dbReference type="InterPro" id="IPR014776">
    <property type="entry name" value="4pyrrole_Mease_sub2"/>
</dbReference>
<evidence type="ECO:0000256" key="3">
    <source>
        <dbReference type="ARBA" id="ARBA00022679"/>
    </source>
</evidence>
<keyword evidence="5" id="KW-0627">Porphyrin biosynthesis</keyword>
<dbReference type="PANTHER" id="PTHR45790">
    <property type="entry name" value="SIROHEME SYNTHASE-RELATED"/>
    <property type="match status" value="1"/>
</dbReference>
<gene>
    <name evidence="8" type="primary">cobA</name>
    <name evidence="8" type="ORF">HXL70_08865</name>
</gene>
<dbReference type="Pfam" id="PF00590">
    <property type="entry name" value="TP_methylase"/>
    <property type="match status" value="1"/>
</dbReference>
<dbReference type="CDD" id="cd06578">
    <property type="entry name" value="HemD"/>
    <property type="match status" value="1"/>
</dbReference>
<evidence type="ECO:0000313" key="9">
    <source>
        <dbReference type="Proteomes" id="UP000757890"/>
    </source>
</evidence>
<dbReference type="InterPro" id="IPR014777">
    <property type="entry name" value="4pyrrole_Mease_sub1"/>
</dbReference>
<evidence type="ECO:0000259" key="6">
    <source>
        <dbReference type="Pfam" id="PF00590"/>
    </source>
</evidence>
<dbReference type="InterPro" id="IPR035996">
    <property type="entry name" value="4pyrrol_Methylase_sf"/>
</dbReference>
<dbReference type="CDD" id="cd11642">
    <property type="entry name" value="SUMT"/>
    <property type="match status" value="1"/>
</dbReference>
<dbReference type="InterPro" id="IPR006366">
    <property type="entry name" value="CobA/CysG_C"/>
</dbReference>
<dbReference type="Gene3D" id="3.40.50.10090">
    <property type="match status" value="2"/>
</dbReference>
<accession>A0A930B714</accession>
<dbReference type="SUPFAM" id="SSF69618">
    <property type="entry name" value="HemD-like"/>
    <property type="match status" value="1"/>
</dbReference>
<feature type="domain" description="Tetrapyrrole biosynthesis uroporphyrinogen III synthase" evidence="7">
    <location>
        <begin position="275"/>
        <end position="504"/>
    </location>
</feature>
<evidence type="ECO:0000313" key="8">
    <source>
        <dbReference type="EMBL" id="MBF1130129.1"/>
    </source>
</evidence>
<name>A0A930B714_9FIRM</name>
<dbReference type="Proteomes" id="UP000757890">
    <property type="component" value="Unassembled WGS sequence"/>
</dbReference>
<evidence type="ECO:0000259" key="7">
    <source>
        <dbReference type="Pfam" id="PF02602"/>
    </source>
</evidence>
<dbReference type="FunFam" id="3.30.950.10:FF:000001">
    <property type="entry name" value="Siroheme synthase"/>
    <property type="match status" value="1"/>
</dbReference>
<keyword evidence="2 8" id="KW-0489">Methyltransferase</keyword>
<dbReference type="InterPro" id="IPR003754">
    <property type="entry name" value="4pyrrol_synth_uPrphyn_synth"/>
</dbReference>
<dbReference type="EC" id="2.1.1.107" evidence="1"/>
<protein>
    <recommendedName>
        <fullName evidence="1">uroporphyrinogen-III C-methyltransferase</fullName>
        <ecNumber evidence="1">2.1.1.107</ecNumber>
    </recommendedName>
</protein>
<dbReference type="InterPro" id="IPR000878">
    <property type="entry name" value="4pyrrol_Mease"/>
</dbReference>
<evidence type="ECO:0000256" key="4">
    <source>
        <dbReference type="ARBA" id="ARBA00022691"/>
    </source>
</evidence>
<organism evidence="8 9">
    <name type="scientific">Dialister invisus</name>
    <dbReference type="NCBI Taxonomy" id="218538"/>
    <lineage>
        <taxon>Bacteria</taxon>
        <taxon>Bacillati</taxon>
        <taxon>Bacillota</taxon>
        <taxon>Negativicutes</taxon>
        <taxon>Veillonellales</taxon>
        <taxon>Veillonellaceae</taxon>
        <taxon>Dialister</taxon>
    </lineage>
</organism>
<dbReference type="FunFam" id="3.40.1010.10:FF:000001">
    <property type="entry name" value="Siroheme synthase"/>
    <property type="match status" value="1"/>
</dbReference>
<keyword evidence="3 8" id="KW-0808">Transferase</keyword>
<evidence type="ECO:0000256" key="1">
    <source>
        <dbReference type="ARBA" id="ARBA00012162"/>
    </source>
</evidence>
<dbReference type="Gene3D" id="3.40.1010.10">
    <property type="entry name" value="Cobalt-precorrin-4 Transmethylase, Domain 1"/>
    <property type="match status" value="1"/>
</dbReference>
<keyword evidence="4" id="KW-0949">S-adenosyl-L-methionine</keyword>
<dbReference type="GO" id="GO:0004851">
    <property type="term" value="F:uroporphyrin-III C-methyltransferase activity"/>
    <property type="evidence" value="ECO:0007669"/>
    <property type="project" value="UniProtKB-EC"/>
</dbReference>
<dbReference type="SUPFAM" id="SSF53790">
    <property type="entry name" value="Tetrapyrrole methylase"/>
    <property type="match status" value="1"/>
</dbReference>